<dbReference type="PROSITE" id="PS00018">
    <property type="entry name" value="EF_HAND_1"/>
    <property type="match status" value="1"/>
</dbReference>
<gene>
    <name evidence="3" type="ORF">LOTGIDRAFT_176346</name>
</gene>
<dbReference type="InterPro" id="IPR052580">
    <property type="entry name" value="Lipid_Hydrolase"/>
</dbReference>
<keyword evidence="1" id="KW-0106">Calcium</keyword>
<organism evidence="3 4">
    <name type="scientific">Lottia gigantea</name>
    <name type="common">Giant owl limpet</name>
    <dbReference type="NCBI Taxonomy" id="225164"/>
    <lineage>
        <taxon>Eukaryota</taxon>
        <taxon>Metazoa</taxon>
        <taxon>Spiralia</taxon>
        <taxon>Lophotrochozoa</taxon>
        <taxon>Mollusca</taxon>
        <taxon>Gastropoda</taxon>
        <taxon>Patellogastropoda</taxon>
        <taxon>Lottioidea</taxon>
        <taxon>Lottiidae</taxon>
        <taxon>Lottia</taxon>
    </lineage>
</organism>
<dbReference type="PANTHER" id="PTHR46394">
    <property type="entry name" value="ANNEXIN"/>
    <property type="match status" value="1"/>
</dbReference>
<accession>V4CPP7</accession>
<dbReference type="OrthoDB" id="412240at2759"/>
<dbReference type="GeneID" id="20243707"/>
<dbReference type="InterPro" id="IPR018247">
    <property type="entry name" value="EF_Hand_1_Ca_BS"/>
</dbReference>
<proteinExistence type="predicted"/>
<dbReference type="KEGG" id="lgi:LOTGIDRAFT_176346"/>
<name>V4CPP7_LOTGI</name>
<dbReference type="HOGENOM" id="CLU_2017815_0_0_1"/>
<evidence type="ECO:0000256" key="1">
    <source>
        <dbReference type="ARBA" id="ARBA00022837"/>
    </source>
</evidence>
<feature type="domain" description="EF-hand" evidence="2">
    <location>
        <begin position="23"/>
        <end position="58"/>
    </location>
</feature>
<dbReference type="InterPro" id="IPR011992">
    <property type="entry name" value="EF-hand-dom_pair"/>
</dbReference>
<dbReference type="AlphaFoldDB" id="V4CPP7"/>
<evidence type="ECO:0000313" key="4">
    <source>
        <dbReference type="Proteomes" id="UP000030746"/>
    </source>
</evidence>
<dbReference type="SMART" id="SM00054">
    <property type="entry name" value="EFh"/>
    <property type="match status" value="1"/>
</dbReference>
<reference evidence="3 4" key="1">
    <citation type="journal article" date="2013" name="Nature">
        <title>Insights into bilaterian evolution from three spiralian genomes.</title>
        <authorList>
            <person name="Simakov O."/>
            <person name="Marletaz F."/>
            <person name="Cho S.J."/>
            <person name="Edsinger-Gonzales E."/>
            <person name="Havlak P."/>
            <person name="Hellsten U."/>
            <person name="Kuo D.H."/>
            <person name="Larsson T."/>
            <person name="Lv J."/>
            <person name="Arendt D."/>
            <person name="Savage R."/>
            <person name="Osoegawa K."/>
            <person name="de Jong P."/>
            <person name="Grimwood J."/>
            <person name="Chapman J.A."/>
            <person name="Shapiro H."/>
            <person name="Aerts A."/>
            <person name="Otillar R.P."/>
            <person name="Terry A.Y."/>
            <person name="Boore J.L."/>
            <person name="Grigoriev I.V."/>
            <person name="Lindberg D.R."/>
            <person name="Seaver E.C."/>
            <person name="Weisblat D.A."/>
            <person name="Putnam N.H."/>
            <person name="Rokhsar D.S."/>
        </authorList>
    </citation>
    <scope>NUCLEOTIDE SEQUENCE [LARGE SCALE GENOMIC DNA]</scope>
</reference>
<dbReference type="SUPFAM" id="SSF47473">
    <property type="entry name" value="EF-hand"/>
    <property type="match status" value="1"/>
</dbReference>
<dbReference type="CTD" id="20243707"/>
<dbReference type="Proteomes" id="UP000030746">
    <property type="component" value="Unassembled WGS sequence"/>
</dbReference>
<dbReference type="RefSeq" id="XP_009044933.1">
    <property type="nucleotide sequence ID" value="XM_009046685.1"/>
</dbReference>
<protein>
    <recommendedName>
        <fullName evidence="2">EF-hand domain-containing protein</fullName>
    </recommendedName>
</protein>
<keyword evidence="4" id="KW-1185">Reference proteome</keyword>
<evidence type="ECO:0000259" key="2">
    <source>
        <dbReference type="PROSITE" id="PS50222"/>
    </source>
</evidence>
<dbReference type="InterPro" id="IPR002048">
    <property type="entry name" value="EF_hand_dom"/>
</dbReference>
<dbReference type="Gene3D" id="1.10.238.10">
    <property type="entry name" value="EF-hand"/>
    <property type="match status" value="1"/>
</dbReference>
<dbReference type="PROSITE" id="PS50222">
    <property type="entry name" value="EF_HAND_2"/>
    <property type="match status" value="1"/>
</dbReference>
<sequence>MSCVFTKLQKESFTDKHCEILFGEVISAEEAFESLDKDEDGQVDFGELMEFIQRTGICMLDTFQGYSRQEISGFSSFVERVQNTILLNLKRVHTNRGYNAVKAFLQYHVINKVMVPEVEPRRN</sequence>
<evidence type="ECO:0000313" key="3">
    <source>
        <dbReference type="EMBL" id="ESP04380.1"/>
    </source>
</evidence>
<dbReference type="PANTHER" id="PTHR46394:SF1">
    <property type="entry name" value="PNPLA DOMAIN-CONTAINING PROTEIN"/>
    <property type="match status" value="1"/>
</dbReference>
<dbReference type="EMBL" id="KB199769">
    <property type="protein sequence ID" value="ESP04380.1"/>
    <property type="molecule type" value="Genomic_DNA"/>
</dbReference>
<dbReference type="GO" id="GO:0005509">
    <property type="term" value="F:calcium ion binding"/>
    <property type="evidence" value="ECO:0007669"/>
    <property type="project" value="InterPro"/>
</dbReference>